<dbReference type="Pfam" id="PF01858">
    <property type="entry name" value="RB_A"/>
    <property type="match status" value="1"/>
</dbReference>
<dbReference type="SMART" id="SM01368">
    <property type="entry name" value="RB_A"/>
    <property type="match status" value="1"/>
</dbReference>
<dbReference type="InterPro" id="IPR002719">
    <property type="entry name" value="RB_B"/>
</dbReference>
<dbReference type="SMART" id="SM00385">
    <property type="entry name" value="CYCLIN"/>
    <property type="match status" value="1"/>
</dbReference>
<feature type="domain" description="Retinoblastoma-associated protein A-box" evidence="3">
    <location>
        <begin position="10"/>
        <end position="204"/>
    </location>
</feature>
<evidence type="ECO:0000256" key="1">
    <source>
        <dbReference type="SAM" id="MobiDB-lite"/>
    </source>
</evidence>
<dbReference type="AlphaFoldDB" id="A0A315W1B4"/>
<organism evidence="4 5">
    <name type="scientific">Gambusia affinis</name>
    <name type="common">Western mosquitofish</name>
    <name type="synonym">Heterandria affinis</name>
    <dbReference type="NCBI Taxonomy" id="33528"/>
    <lineage>
        <taxon>Eukaryota</taxon>
        <taxon>Metazoa</taxon>
        <taxon>Chordata</taxon>
        <taxon>Craniata</taxon>
        <taxon>Vertebrata</taxon>
        <taxon>Euteleostomi</taxon>
        <taxon>Actinopterygii</taxon>
        <taxon>Neopterygii</taxon>
        <taxon>Teleostei</taxon>
        <taxon>Neoteleostei</taxon>
        <taxon>Acanthomorphata</taxon>
        <taxon>Ovalentaria</taxon>
        <taxon>Atherinomorphae</taxon>
        <taxon>Cyprinodontiformes</taxon>
        <taxon>Poeciliidae</taxon>
        <taxon>Poeciliinae</taxon>
        <taxon>Gambusia</taxon>
    </lineage>
</organism>
<dbReference type="GO" id="GO:0030154">
    <property type="term" value="P:cell differentiation"/>
    <property type="evidence" value="ECO:0007669"/>
    <property type="project" value="TreeGrafter"/>
</dbReference>
<evidence type="ECO:0000259" key="3">
    <source>
        <dbReference type="SMART" id="SM01368"/>
    </source>
</evidence>
<dbReference type="InterPro" id="IPR028309">
    <property type="entry name" value="RB_fam"/>
</dbReference>
<evidence type="ECO:0008006" key="6">
    <source>
        <dbReference type="Google" id="ProtNLM"/>
    </source>
</evidence>
<reference evidence="4 5" key="1">
    <citation type="journal article" date="2018" name="G3 (Bethesda)">
        <title>A High-Quality Reference Genome for the Invasive Mosquitofish Gambusia affinis Using a Chicago Library.</title>
        <authorList>
            <person name="Hoffberg S.L."/>
            <person name="Troendle N.J."/>
            <person name="Glenn T.C."/>
            <person name="Mahmud O."/>
            <person name="Louha S."/>
            <person name="Chalopin D."/>
            <person name="Bennetzen J.L."/>
            <person name="Mauricio R."/>
        </authorList>
    </citation>
    <scope>NUCLEOTIDE SEQUENCE [LARGE SCALE GENOMIC DNA]</scope>
    <source>
        <strain evidence="4">NE01/NJP1002.9</strain>
        <tissue evidence="4">Muscle</tissue>
    </source>
</reference>
<proteinExistence type="predicted"/>
<dbReference type="GO" id="GO:0005667">
    <property type="term" value="C:transcription regulator complex"/>
    <property type="evidence" value="ECO:0007669"/>
    <property type="project" value="TreeGrafter"/>
</dbReference>
<dbReference type="InterPro" id="IPR036915">
    <property type="entry name" value="Cyclin-like_sf"/>
</dbReference>
<feature type="domain" description="Cyclin-like" evidence="2">
    <location>
        <begin position="275"/>
        <end position="358"/>
    </location>
</feature>
<evidence type="ECO:0000313" key="5">
    <source>
        <dbReference type="Proteomes" id="UP000250572"/>
    </source>
</evidence>
<dbReference type="Gene3D" id="1.10.472.10">
    <property type="entry name" value="Cyclin-like"/>
    <property type="match status" value="2"/>
</dbReference>
<comment type="caution">
    <text evidence="4">The sequence shown here is derived from an EMBL/GenBank/DDBJ whole genome shotgun (WGS) entry which is preliminary data.</text>
</comment>
<accession>A0A315W1B4</accession>
<evidence type="ECO:0000313" key="4">
    <source>
        <dbReference type="EMBL" id="PWA29028.1"/>
    </source>
</evidence>
<dbReference type="SUPFAM" id="SSF47954">
    <property type="entry name" value="Cyclin-like"/>
    <property type="match status" value="2"/>
</dbReference>
<dbReference type="EMBL" id="NHOQ01000682">
    <property type="protein sequence ID" value="PWA29028.1"/>
    <property type="molecule type" value="Genomic_DNA"/>
</dbReference>
<dbReference type="InterPro" id="IPR002720">
    <property type="entry name" value="RB_A"/>
</dbReference>
<gene>
    <name evidence="4" type="ORF">CCH79_00006223</name>
</gene>
<dbReference type="InterPro" id="IPR013763">
    <property type="entry name" value="Cyclin-like_dom"/>
</dbReference>
<dbReference type="Proteomes" id="UP000250572">
    <property type="component" value="Unassembled WGS sequence"/>
</dbReference>
<dbReference type="GO" id="GO:0000977">
    <property type="term" value="F:RNA polymerase II transcription regulatory region sequence-specific DNA binding"/>
    <property type="evidence" value="ECO:0007669"/>
    <property type="project" value="TreeGrafter"/>
</dbReference>
<protein>
    <recommendedName>
        <fullName evidence="6">Retinoblastoma-associated protein A-box domain-containing protein</fullName>
    </recommendedName>
</protein>
<dbReference type="GO" id="GO:2000134">
    <property type="term" value="P:negative regulation of G1/S transition of mitotic cell cycle"/>
    <property type="evidence" value="ECO:0007669"/>
    <property type="project" value="TreeGrafter"/>
</dbReference>
<feature type="region of interest" description="Disordered" evidence="1">
    <location>
        <begin position="210"/>
        <end position="231"/>
    </location>
</feature>
<keyword evidence="5" id="KW-1185">Reference proteome</keyword>
<evidence type="ECO:0000259" key="2">
    <source>
        <dbReference type="SMART" id="SM00385"/>
    </source>
</evidence>
<dbReference type="GO" id="GO:0000785">
    <property type="term" value="C:chromatin"/>
    <property type="evidence" value="ECO:0007669"/>
    <property type="project" value="TreeGrafter"/>
</dbReference>
<dbReference type="Pfam" id="PF01857">
    <property type="entry name" value="RB_B"/>
    <property type="match status" value="1"/>
</dbReference>
<dbReference type="GO" id="GO:0006357">
    <property type="term" value="P:regulation of transcription by RNA polymerase II"/>
    <property type="evidence" value="ECO:0007669"/>
    <property type="project" value="InterPro"/>
</dbReference>
<sequence length="572" mass="65555">MSMSIHKLRPPSLIAISEEFTMATAPGPNVEKPRPGPSDRLITLFRTCSRDPTQGIKIRLENMLQEFLQHCKDDKHDNAKRELEEKCFSAATSLYYTILENLTANQERLKSGDGHFLEDDFRHRCLVACCLQITLKSTFRVSDVTLLLKVFKLDPYPFLEVHNQFLLRFRKEKFMDLIRCFKPIGTSVLESSVWASHSRLWEKIKDNEGFPPFKHQTSPTNVEGQPESKPQEDVILEAESSTTSDHQHCSSAVSRPKGQPFLHHFARMVYSEMGERLREMCFKLQVSDELKSKMWTCLENSLTQHTSLMKDRHLDLLLISAMYIMAKTTKNKLTFEEIVEHYKTEPYTNESVSKEMLNSESPLENLPKEMMDLGTHRAAFPTPEENSAEEKRGSLINFYHLFSIKLQPFAEKFAQTYGGETPPISPLPPPQSRESYHPTKGVNFTVSPLNRQDVPQHTPKHTYNFGKSPREDLHQISKFVIKKRALPFKTEEEDGPSSKQSCLETPSALQSRLINVQKDRIVMVMAVGDLKFLEEQSALSLLIDGFTALPPVNILHVNCYRMVIKASQCLIH</sequence>
<dbReference type="PANTHER" id="PTHR13742">
    <property type="entry name" value="RETINOBLASTOMA-ASSOCIATED PROTEIN RB -RELATED"/>
    <property type="match status" value="1"/>
</dbReference>
<name>A0A315W1B4_GAMAF</name>
<dbReference type="PANTHER" id="PTHR13742:SF17">
    <property type="entry name" value="RE32990P-RELATED"/>
    <property type="match status" value="1"/>
</dbReference>
<dbReference type="GO" id="GO:0005634">
    <property type="term" value="C:nucleus"/>
    <property type="evidence" value="ECO:0007669"/>
    <property type="project" value="InterPro"/>
</dbReference>